<dbReference type="AlphaFoldDB" id="A0A0B0MQF3"/>
<sequence>MIISEKPISELVLIAHKHASAFAANAALQCHSENSSSSSGTAVENPATKDVVNILDINPASWT</sequence>
<organism evidence="1 2">
    <name type="scientific">Gossypium arboreum</name>
    <name type="common">Tree cotton</name>
    <name type="synonym">Gossypium nanking</name>
    <dbReference type="NCBI Taxonomy" id="29729"/>
    <lineage>
        <taxon>Eukaryota</taxon>
        <taxon>Viridiplantae</taxon>
        <taxon>Streptophyta</taxon>
        <taxon>Embryophyta</taxon>
        <taxon>Tracheophyta</taxon>
        <taxon>Spermatophyta</taxon>
        <taxon>Magnoliopsida</taxon>
        <taxon>eudicotyledons</taxon>
        <taxon>Gunneridae</taxon>
        <taxon>Pentapetalae</taxon>
        <taxon>rosids</taxon>
        <taxon>malvids</taxon>
        <taxon>Malvales</taxon>
        <taxon>Malvaceae</taxon>
        <taxon>Malvoideae</taxon>
        <taxon>Gossypium</taxon>
    </lineage>
</organism>
<proteinExistence type="predicted"/>
<reference evidence="2" key="1">
    <citation type="submission" date="2014-09" db="EMBL/GenBank/DDBJ databases">
        <authorList>
            <person name="Mudge J."/>
            <person name="Ramaraj T."/>
            <person name="Lindquist I.E."/>
            <person name="Bharti A.K."/>
            <person name="Sundararajan A."/>
            <person name="Cameron C.T."/>
            <person name="Woodward J.E."/>
            <person name="May G.D."/>
            <person name="Brubaker C."/>
            <person name="Broadhvest J."/>
            <person name="Wilkins T.A."/>
        </authorList>
    </citation>
    <scope>NUCLEOTIDE SEQUENCE</scope>
    <source>
        <strain evidence="2">cv. AKA8401</strain>
    </source>
</reference>
<comment type="caution">
    <text evidence="1">The sequence shown here is derived from an EMBL/GenBank/DDBJ whole genome shotgun (WGS) entry which is preliminary data.</text>
</comment>
<protein>
    <submittedName>
        <fullName evidence="1">IspH</fullName>
    </submittedName>
</protein>
<evidence type="ECO:0000313" key="1">
    <source>
        <dbReference type="EMBL" id="KHG04298.1"/>
    </source>
</evidence>
<gene>
    <name evidence="1" type="ORF">F383_29263</name>
</gene>
<evidence type="ECO:0000313" key="2">
    <source>
        <dbReference type="Proteomes" id="UP000032142"/>
    </source>
</evidence>
<keyword evidence="2" id="KW-1185">Reference proteome</keyword>
<accession>A0A0B0MQF3</accession>
<dbReference type="EMBL" id="JRRC01408942">
    <property type="protein sequence ID" value="KHG04298.1"/>
    <property type="molecule type" value="Genomic_DNA"/>
</dbReference>
<dbReference type="Proteomes" id="UP000032142">
    <property type="component" value="Unassembled WGS sequence"/>
</dbReference>
<name>A0A0B0MQF3_GOSAR</name>